<keyword evidence="3" id="KW-1185">Reference proteome</keyword>
<protein>
    <recommendedName>
        <fullName evidence="4">Lipoprotein</fullName>
    </recommendedName>
</protein>
<feature type="signal peptide" evidence="1">
    <location>
        <begin position="1"/>
        <end position="26"/>
    </location>
</feature>
<evidence type="ECO:0008006" key="4">
    <source>
        <dbReference type="Google" id="ProtNLM"/>
    </source>
</evidence>
<dbReference type="RefSeq" id="WP_337337769.1">
    <property type="nucleotide sequence ID" value="NZ_JBBDGL010000002.1"/>
</dbReference>
<dbReference type="Proteomes" id="UP001368654">
    <property type="component" value="Unassembled WGS sequence"/>
</dbReference>
<accession>A0ABU8LST6</accession>
<name>A0ABU8LST6_9MICO</name>
<comment type="caution">
    <text evidence="2">The sequence shown here is derived from an EMBL/GenBank/DDBJ whole genome shotgun (WGS) entry which is preliminary data.</text>
</comment>
<proteinExistence type="predicted"/>
<keyword evidence="1" id="KW-0732">Signal</keyword>
<evidence type="ECO:0000313" key="2">
    <source>
        <dbReference type="EMBL" id="MEJ1155324.1"/>
    </source>
</evidence>
<dbReference type="EMBL" id="JBBDGL010000002">
    <property type="protein sequence ID" value="MEJ1155324.1"/>
    <property type="molecule type" value="Genomic_DNA"/>
</dbReference>
<feature type="chain" id="PRO_5045648789" description="Lipoprotein" evidence="1">
    <location>
        <begin position="27"/>
        <end position="182"/>
    </location>
</feature>
<gene>
    <name evidence="2" type="ORF">WDU96_06885</name>
</gene>
<dbReference type="PROSITE" id="PS51257">
    <property type="entry name" value="PROKAR_LIPOPROTEIN"/>
    <property type="match status" value="1"/>
</dbReference>
<organism evidence="2 3">
    <name type="scientific">Microbacterium marmarense</name>
    <dbReference type="NCBI Taxonomy" id="3122051"/>
    <lineage>
        <taxon>Bacteria</taxon>
        <taxon>Bacillati</taxon>
        <taxon>Actinomycetota</taxon>
        <taxon>Actinomycetes</taxon>
        <taxon>Micrococcales</taxon>
        <taxon>Microbacteriaceae</taxon>
        <taxon>Microbacterium</taxon>
    </lineage>
</organism>
<evidence type="ECO:0000256" key="1">
    <source>
        <dbReference type="SAM" id="SignalP"/>
    </source>
</evidence>
<reference evidence="2 3" key="1">
    <citation type="submission" date="2024-02" db="EMBL/GenBank/DDBJ databases">
        <authorList>
            <person name="Saticioglu I.B."/>
        </authorList>
    </citation>
    <scope>NUCLEOTIDE SEQUENCE [LARGE SCALE GENOMIC DNA]</scope>
    <source>
        <strain evidence="2 3">Mu-86</strain>
    </source>
</reference>
<evidence type="ECO:0000313" key="3">
    <source>
        <dbReference type="Proteomes" id="UP001368654"/>
    </source>
</evidence>
<sequence length="182" mass="19001">MIHRLARITAVGAVLTAVLVGCTAQPDPTATPTAVFSSDEEAFAAAEATYRAYVDALNAVDLSDPETFEDVYAWTTGDANAGIRKSLSTMHAEDLTVTGTTVLILVQASSPQPVRSSESVALDACVDVSAVEVSRQDGASAVDPARSDVQSVRVTLTRNPGAPFNYLVAELASRDGEPQCGE</sequence>